<dbReference type="InParanoid" id="A0A3B5Q0Q6"/>
<reference evidence="1" key="4">
    <citation type="submission" date="2025-09" db="UniProtKB">
        <authorList>
            <consortium name="Ensembl"/>
        </authorList>
    </citation>
    <scope>IDENTIFICATION</scope>
    <source>
        <strain evidence="1">JP 163 A</strain>
    </source>
</reference>
<organism evidence="1 2">
    <name type="scientific">Xiphophorus maculatus</name>
    <name type="common">Southern platyfish</name>
    <name type="synonym">Platypoecilus maculatus</name>
    <dbReference type="NCBI Taxonomy" id="8083"/>
    <lineage>
        <taxon>Eukaryota</taxon>
        <taxon>Metazoa</taxon>
        <taxon>Chordata</taxon>
        <taxon>Craniata</taxon>
        <taxon>Vertebrata</taxon>
        <taxon>Euteleostomi</taxon>
        <taxon>Actinopterygii</taxon>
        <taxon>Neopterygii</taxon>
        <taxon>Teleostei</taxon>
        <taxon>Neoteleostei</taxon>
        <taxon>Acanthomorphata</taxon>
        <taxon>Ovalentaria</taxon>
        <taxon>Atherinomorphae</taxon>
        <taxon>Cyprinodontiformes</taxon>
        <taxon>Poeciliidae</taxon>
        <taxon>Poeciliinae</taxon>
        <taxon>Xiphophorus</taxon>
    </lineage>
</organism>
<dbReference type="GO" id="GO:0003676">
    <property type="term" value="F:nucleic acid binding"/>
    <property type="evidence" value="ECO:0007669"/>
    <property type="project" value="InterPro"/>
</dbReference>
<dbReference type="Proteomes" id="UP000002852">
    <property type="component" value="Unassembled WGS sequence"/>
</dbReference>
<dbReference type="Gene3D" id="3.30.420.10">
    <property type="entry name" value="Ribonuclease H-like superfamily/Ribonuclease H"/>
    <property type="match status" value="1"/>
</dbReference>
<reference evidence="2" key="2">
    <citation type="journal article" date="2013" name="Nat. Genet.">
        <title>The genome of the platyfish, Xiphophorus maculatus, provides insights into evolutionary adaptation and several complex traits.</title>
        <authorList>
            <person name="Schartl M."/>
            <person name="Walter R.B."/>
            <person name="Shen Y."/>
            <person name="Garcia T."/>
            <person name="Catchen J."/>
            <person name="Amores A."/>
            <person name="Braasch I."/>
            <person name="Chalopin D."/>
            <person name="Volff J.N."/>
            <person name="Lesch K.P."/>
            <person name="Bisazza A."/>
            <person name="Minx P."/>
            <person name="Hillier L."/>
            <person name="Wilson R.K."/>
            <person name="Fuerstenberg S."/>
            <person name="Boore J."/>
            <person name="Searle S."/>
            <person name="Postlethwait J.H."/>
            <person name="Warren W.C."/>
        </authorList>
    </citation>
    <scope>NUCLEOTIDE SEQUENCE [LARGE SCALE GENOMIC DNA]</scope>
    <source>
        <strain evidence="2">JP 163 A</strain>
    </source>
</reference>
<dbReference type="STRING" id="8083.ENSXMAP00000024705"/>
<name>A0A3B5Q0Q6_XIPMA</name>
<dbReference type="InterPro" id="IPR036397">
    <property type="entry name" value="RNaseH_sf"/>
</dbReference>
<evidence type="ECO:0000313" key="1">
    <source>
        <dbReference type="Ensembl" id="ENSXMAP00000024705.1"/>
    </source>
</evidence>
<reference evidence="2" key="1">
    <citation type="submission" date="2012-01" db="EMBL/GenBank/DDBJ databases">
        <authorList>
            <person name="Walter R."/>
            <person name="Schartl M."/>
            <person name="Warren W."/>
        </authorList>
    </citation>
    <scope>NUCLEOTIDE SEQUENCE [LARGE SCALE GENOMIC DNA]</scope>
    <source>
        <strain evidence="2">JP 163 A</strain>
    </source>
</reference>
<proteinExistence type="predicted"/>
<evidence type="ECO:0000313" key="2">
    <source>
        <dbReference type="Proteomes" id="UP000002852"/>
    </source>
</evidence>
<dbReference type="Ensembl" id="ENSXMAT00000041123.1">
    <property type="protein sequence ID" value="ENSXMAP00000024705.1"/>
    <property type="gene ID" value="ENSXMAG00000029240.1"/>
</dbReference>
<dbReference type="AlphaFoldDB" id="A0A3B5Q0Q6"/>
<keyword evidence="2" id="KW-1185">Reference proteome</keyword>
<sequence length="104" mass="12039">MRNNPRIADCKCPNCWRHVLWSDETKGELFGHFGRRYIWRTNGDVCSILTVKYGGGSIMLWGCFDAGGTDFSQDAKAQDNKVNILVWPPQVWGRYEKQFKNCTF</sequence>
<reference evidence="1" key="3">
    <citation type="submission" date="2025-08" db="UniProtKB">
        <authorList>
            <consortium name="Ensembl"/>
        </authorList>
    </citation>
    <scope>IDENTIFICATION</scope>
    <source>
        <strain evidence="1">JP 163 A</strain>
    </source>
</reference>
<protein>
    <submittedName>
        <fullName evidence="1">Uncharacterized protein</fullName>
    </submittedName>
</protein>
<accession>A0A3B5Q0Q6</accession>